<evidence type="ECO:0000259" key="2">
    <source>
        <dbReference type="PROSITE" id="PS50821"/>
    </source>
</evidence>
<dbReference type="InterPro" id="IPR003100">
    <property type="entry name" value="PAZ_dom"/>
</dbReference>
<dbReference type="CDD" id="cd02846">
    <property type="entry name" value="PAZ_argonaute_like"/>
    <property type="match status" value="1"/>
</dbReference>
<dbReference type="PANTHER" id="PTHR22891">
    <property type="entry name" value="EUKARYOTIC TRANSLATION INITIATION FACTOR 2C"/>
    <property type="match status" value="1"/>
</dbReference>
<evidence type="ECO:0000313" key="4">
    <source>
        <dbReference type="WBParaSite" id="PDA_v2.g16074.t1"/>
    </source>
</evidence>
<dbReference type="WBParaSite" id="PDA_v2.g16074.t1">
    <property type="protein sequence ID" value="PDA_v2.g16074.t1"/>
    <property type="gene ID" value="PDA_v2.g16074"/>
</dbReference>
<reference evidence="4" key="1">
    <citation type="submission" date="2022-11" db="UniProtKB">
        <authorList>
            <consortium name="WormBaseParasite"/>
        </authorList>
    </citation>
    <scope>IDENTIFICATION</scope>
</reference>
<keyword evidence="3" id="KW-1185">Reference proteome</keyword>
<dbReference type="GO" id="GO:0003723">
    <property type="term" value="F:RNA binding"/>
    <property type="evidence" value="ECO:0007669"/>
    <property type="project" value="InterPro"/>
</dbReference>
<protein>
    <submittedName>
        <fullName evidence="4">PAZ domain-containing protein</fullName>
    </submittedName>
</protein>
<dbReference type="Gene3D" id="2.170.260.10">
    <property type="entry name" value="paz domain"/>
    <property type="match status" value="1"/>
</dbReference>
<organism evidence="3 4">
    <name type="scientific">Panagrolaimus davidi</name>
    <dbReference type="NCBI Taxonomy" id="227884"/>
    <lineage>
        <taxon>Eukaryota</taxon>
        <taxon>Metazoa</taxon>
        <taxon>Ecdysozoa</taxon>
        <taxon>Nematoda</taxon>
        <taxon>Chromadorea</taxon>
        <taxon>Rhabditida</taxon>
        <taxon>Tylenchina</taxon>
        <taxon>Panagrolaimomorpha</taxon>
        <taxon>Panagrolaimoidea</taxon>
        <taxon>Panagrolaimidae</taxon>
        <taxon>Panagrolaimus</taxon>
    </lineage>
</organism>
<name>A0A914PMS3_9BILA</name>
<dbReference type="Proteomes" id="UP000887578">
    <property type="component" value="Unplaced"/>
</dbReference>
<accession>A0A914PMS3</accession>
<dbReference type="SMART" id="SM00949">
    <property type="entry name" value="PAZ"/>
    <property type="match status" value="1"/>
</dbReference>
<evidence type="ECO:0000256" key="1">
    <source>
        <dbReference type="SAM" id="MobiDB-lite"/>
    </source>
</evidence>
<proteinExistence type="predicted"/>
<sequence>MSSDESNASTGGSSPPNEMAHADDKNKFGAKRQALATLNHLGLELADPIVYDKDQAVRGTIQNGDTQINVSTNIFGLKTIACDIYLYHLEFVKVFESGKHAGKSYPVVDPHRKEPDFTTYQNRLNYEKLFKAFFKKYPNVFGNNQDNLCYDYGATLYSLVELVSFDTPMVLTEHETNEAIGRIYKTTLTVKKPQDNIFNVRDLTRFKSLDLSKQPHHVIRFLELVTSRHAASLPDEYAMYESKRTYFMKPEEHGFNLLPLGGGKYLAAGASKTVACIEGPKNKRAAAVIVESKKTPFFHAMNLLELLCAAVNVKPSVVINMDQFRDCVQVVKRLEVFPSYGNRQNACIRLSGLTEGDALTTLMESNGEEICIAEYFFRHYGITLQYPHWPLAIGAKKVYGNKPSYPVELLIVADYQRVGNDNITSTDIATIVKSCAVLPAIKKLEIDSCYRSFSFGVDAFMQKAGMSVLEEPLKVPARVLKGFSSS</sequence>
<dbReference type="PROSITE" id="PS50821">
    <property type="entry name" value="PAZ"/>
    <property type="match status" value="1"/>
</dbReference>
<feature type="compositionally biased region" description="Polar residues" evidence="1">
    <location>
        <begin position="1"/>
        <end position="16"/>
    </location>
</feature>
<dbReference type="Pfam" id="PF02170">
    <property type="entry name" value="PAZ"/>
    <property type="match status" value="1"/>
</dbReference>
<feature type="region of interest" description="Disordered" evidence="1">
    <location>
        <begin position="1"/>
        <end position="23"/>
    </location>
</feature>
<dbReference type="SUPFAM" id="SSF101690">
    <property type="entry name" value="PAZ domain"/>
    <property type="match status" value="1"/>
</dbReference>
<evidence type="ECO:0000313" key="3">
    <source>
        <dbReference type="Proteomes" id="UP000887578"/>
    </source>
</evidence>
<dbReference type="InterPro" id="IPR036085">
    <property type="entry name" value="PAZ_dom_sf"/>
</dbReference>
<dbReference type="AlphaFoldDB" id="A0A914PMS3"/>
<feature type="domain" description="PAZ" evidence="2">
    <location>
        <begin position="302"/>
        <end position="414"/>
    </location>
</feature>